<evidence type="ECO:0000313" key="3">
    <source>
        <dbReference type="Proteomes" id="UP000004926"/>
    </source>
</evidence>
<dbReference type="HOGENOM" id="CLU_054974_3_2_11"/>
<dbReference type="InterPro" id="IPR017926">
    <property type="entry name" value="GATASE"/>
</dbReference>
<dbReference type="InterPro" id="IPR044992">
    <property type="entry name" value="ChyE-like"/>
</dbReference>
<dbReference type="OrthoDB" id="5196541at2"/>
<dbReference type="EMBL" id="CM001439">
    <property type="protein sequence ID" value="EHR49343.1"/>
    <property type="molecule type" value="Genomic_DNA"/>
</dbReference>
<dbReference type="GO" id="GO:0005829">
    <property type="term" value="C:cytosol"/>
    <property type="evidence" value="ECO:0007669"/>
    <property type="project" value="TreeGrafter"/>
</dbReference>
<feature type="domain" description="Glutamine amidotransferase" evidence="1">
    <location>
        <begin position="47"/>
        <end position="186"/>
    </location>
</feature>
<gene>
    <name evidence="2" type="ORF">SacmaDRAFT_1054</name>
</gene>
<dbReference type="PROSITE" id="PS51273">
    <property type="entry name" value="GATASE_TYPE_1"/>
    <property type="match status" value="1"/>
</dbReference>
<dbReference type="CDD" id="cd01741">
    <property type="entry name" value="GATase1_1"/>
    <property type="match status" value="1"/>
</dbReference>
<keyword evidence="3" id="KW-1185">Reference proteome</keyword>
<name>H5XBA8_9PSEU</name>
<dbReference type="AlphaFoldDB" id="H5XBA8"/>
<evidence type="ECO:0000259" key="1">
    <source>
        <dbReference type="Pfam" id="PF00117"/>
    </source>
</evidence>
<accession>H5XBA8</accession>
<organism evidence="2 3">
    <name type="scientific">Saccharomonospora marina XMU15</name>
    <dbReference type="NCBI Taxonomy" id="882083"/>
    <lineage>
        <taxon>Bacteria</taxon>
        <taxon>Bacillati</taxon>
        <taxon>Actinomycetota</taxon>
        <taxon>Actinomycetes</taxon>
        <taxon>Pseudonocardiales</taxon>
        <taxon>Pseudonocardiaceae</taxon>
        <taxon>Saccharomonospora</taxon>
    </lineage>
</organism>
<dbReference type="PANTHER" id="PTHR42695">
    <property type="entry name" value="GLUTAMINE AMIDOTRANSFERASE YLR126C-RELATED"/>
    <property type="match status" value="1"/>
</dbReference>
<reference evidence="2 3" key="1">
    <citation type="journal article" date="2012" name="Stand. Genomic Sci.">
        <title>Genome sequence of the ocean sediment bacterium Saccharomonospora marina type strain (XMU15(T)).</title>
        <authorList>
            <person name="Klenk H.P."/>
            <person name="Lu M."/>
            <person name="Lucas S."/>
            <person name="Lapidus A."/>
            <person name="Copeland A."/>
            <person name="Pitluck S."/>
            <person name="Goodwin L.A."/>
            <person name="Han C."/>
            <person name="Tapia R."/>
            <person name="Brambilla E.M."/>
            <person name="Potter G."/>
            <person name="Land M."/>
            <person name="Ivanova N."/>
            <person name="Rohde M."/>
            <person name="Goker M."/>
            <person name="Detter J.C."/>
            <person name="Li W.J."/>
            <person name="Kyrpides N.C."/>
            <person name="Woyke T."/>
        </authorList>
    </citation>
    <scope>NUCLEOTIDE SEQUENCE [LARGE SCALE GENOMIC DNA]</scope>
    <source>
        <strain evidence="2 3">XMU15</strain>
    </source>
</reference>
<proteinExistence type="predicted"/>
<dbReference type="STRING" id="882083.SacmaDRAFT_1054"/>
<dbReference type="Pfam" id="PF00117">
    <property type="entry name" value="GATase"/>
    <property type="match status" value="1"/>
</dbReference>
<dbReference type="SUPFAM" id="SSF52317">
    <property type="entry name" value="Class I glutamine amidotransferase-like"/>
    <property type="match status" value="1"/>
</dbReference>
<sequence length="251" mass="26789">MSATRILVVQPDPSDPPGPLGDWLTEAGAELELRRMPADGIPDDVGGYDALICLGGGMGAEDDTAHPWLADVRRLLARAAAQDLPTLGVCLGAQLLAVATGGRVVRGDRGPEAGPGLVSKKDAAWTDPLFADLPLLPDVLQFHADVIESLPGQAELLASSPRYRNQAFRLNRRVYGIQFHIETTPGVVLDWAANAVKVAAAAKDGAFEPHTLAQSHADLAQTWRPFAHRFVDLAAARLEPANRKPRTLPLT</sequence>
<dbReference type="Gene3D" id="3.40.50.880">
    <property type="match status" value="1"/>
</dbReference>
<evidence type="ECO:0000313" key="2">
    <source>
        <dbReference type="EMBL" id="EHR49343.1"/>
    </source>
</evidence>
<dbReference type="InterPro" id="IPR029062">
    <property type="entry name" value="Class_I_gatase-like"/>
</dbReference>
<dbReference type="Proteomes" id="UP000004926">
    <property type="component" value="Chromosome"/>
</dbReference>
<dbReference type="PANTHER" id="PTHR42695:SF5">
    <property type="entry name" value="GLUTAMINE AMIDOTRANSFERASE YLR126C-RELATED"/>
    <property type="match status" value="1"/>
</dbReference>
<dbReference type="eggNOG" id="COG0518">
    <property type="taxonomic scope" value="Bacteria"/>
</dbReference>
<protein>
    <submittedName>
        <fullName evidence="2">GMP synthase family protein</fullName>
    </submittedName>
</protein>
<dbReference type="RefSeq" id="WP_009152729.1">
    <property type="nucleotide sequence ID" value="NZ_CM001439.1"/>
</dbReference>